<evidence type="ECO:0000313" key="3">
    <source>
        <dbReference type="EMBL" id="MUG68027.1"/>
    </source>
</evidence>
<comment type="caution">
    <text evidence="2">The sequence shown here is derived from an EMBL/GenBank/DDBJ whole genome shotgun (WGS) entry which is preliminary data.</text>
</comment>
<sequence length="158" mass="18162">MERIERLLWSIALPGFGQFLNGHYLKGIILLLLEFIINVRSNLNEAIILSFHGKIQLAIDQTDYQWLMFYPCVYMFGIWDAYKGDTLESQFTFIPFVISAFFATVGLIFSPTLQMFGVLFGPVWLTMIFCFIGLGVGWIIKKVLGTRTVKEVETSRED</sequence>
<name>A0ABW9T6K0_9BACL</name>
<accession>A0ABW9T6K0</accession>
<dbReference type="EMBL" id="WOAA01000020">
    <property type="protein sequence ID" value="MUG68021.1"/>
    <property type="molecule type" value="Genomic_DNA"/>
</dbReference>
<dbReference type="EMBL" id="WOAA01000020">
    <property type="protein sequence ID" value="MUG68027.1"/>
    <property type="molecule type" value="Genomic_DNA"/>
</dbReference>
<feature type="transmembrane region" description="Helical" evidence="1">
    <location>
        <begin position="115"/>
        <end position="140"/>
    </location>
</feature>
<evidence type="ECO:0000256" key="1">
    <source>
        <dbReference type="SAM" id="Phobius"/>
    </source>
</evidence>
<dbReference type="RefSeq" id="WP_325956552.1">
    <property type="nucleotide sequence ID" value="NZ_WOAA01000020.1"/>
</dbReference>
<gene>
    <name evidence="2" type="ORF">GNP94_18720</name>
    <name evidence="3" type="ORF">GNP94_18755</name>
</gene>
<evidence type="ECO:0000313" key="2">
    <source>
        <dbReference type="EMBL" id="MUG68021.1"/>
    </source>
</evidence>
<keyword evidence="1" id="KW-0472">Membrane</keyword>
<dbReference type="Proteomes" id="UP000435177">
    <property type="component" value="Unassembled WGS sequence"/>
</dbReference>
<keyword evidence="1" id="KW-1133">Transmembrane helix</keyword>
<reference evidence="2 4" key="1">
    <citation type="submission" date="2019-11" db="EMBL/GenBank/DDBJ databases">
        <title>Draft genome sequences of five Paenibacillus species of dairy origin.</title>
        <authorList>
            <person name="Olajide A.M."/>
            <person name="Chen S."/>
            <person name="Lapointe G."/>
        </authorList>
    </citation>
    <scope>NUCLEOTIDE SEQUENCE [LARGE SCALE GENOMIC DNA]</scope>
    <source>
        <strain evidence="2 4">3CS1</strain>
    </source>
</reference>
<keyword evidence="4" id="KW-1185">Reference proteome</keyword>
<proteinExistence type="predicted"/>
<organism evidence="2 4">
    <name type="scientific">Paenibacillus campinasensis</name>
    <dbReference type="NCBI Taxonomy" id="66347"/>
    <lineage>
        <taxon>Bacteria</taxon>
        <taxon>Bacillati</taxon>
        <taxon>Bacillota</taxon>
        <taxon>Bacilli</taxon>
        <taxon>Bacillales</taxon>
        <taxon>Paenibacillaceae</taxon>
        <taxon>Paenibacillus</taxon>
    </lineage>
</organism>
<protein>
    <submittedName>
        <fullName evidence="2">Uncharacterized protein</fullName>
    </submittedName>
</protein>
<keyword evidence="1" id="KW-0812">Transmembrane</keyword>
<evidence type="ECO:0000313" key="4">
    <source>
        <dbReference type="Proteomes" id="UP000435177"/>
    </source>
</evidence>
<feature type="transmembrane region" description="Helical" evidence="1">
    <location>
        <begin position="91"/>
        <end position="109"/>
    </location>
</feature>